<name>A0ABV2YNE0_9ACTN</name>
<dbReference type="Proteomes" id="UP001550850">
    <property type="component" value="Unassembled WGS sequence"/>
</dbReference>
<accession>A0ABV2YNE0</accession>
<dbReference type="EMBL" id="JBEZUR010000052">
    <property type="protein sequence ID" value="MEU3557248.1"/>
    <property type="molecule type" value="Genomic_DNA"/>
</dbReference>
<keyword evidence="2" id="KW-1185">Reference proteome</keyword>
<comment type="caution">
    <text evidence="1">The sequence shown here is derived from an EMBL/GenBank/DDBJ whole genome shotgun (WGS) entry which is preliminary data.</text>
</comment>
<evidence type="ECO:0000313" key="1">
    <source>
        <dbReference type="EMBL" id="MEU3557248.1"/>
    </source>
</evidence>
<dbReference type="RefSeq" id="WP_108955665.1">
    <property type="nucleotide sequence ID" value="NZ_BEVZ01000006.1"/>
</dbReference>
<evidence type="ECO:0000313" key="2">
    <source>
        <dbReference type="Proteomes" id="UP001550850"/>
    </source>
</evidence>
<gene>
    <name evidence="1" type="ORF">AB0E65_23970</name>
</gene>
<reference evidence="1 2" key="1">
    <citation type="submission" date="2024-06" db="EMBL/GenBank/DDBJ databases">
        <title>The Natural Products Discovery Center: Release of the First 8490 Sequenced Strains for Exploring Actinobacteria Biosynthetic Diversity.</title>
        <authorList>
            <person name="Kalkreuter E."/>
            <person name="Kautsar S.A."/>
            <person name="Yang D."/>
            <person name="Bader C.D."/>
            <person name="Teijaro C.N."/>
            <person name="Fluegel L."/>
            <person name="Davis C.M."/>
            <person name="Simpson J.R."/>
            <person name="Lauterbach L."/>
            <person name="Steele A.D."/>
            <person name="Gui C."/>
            <person name="Meng S."/>
            <person name="Li G."/>
            <person name="Viehrig K."/>
            <person name="Ye F."/>
            <person name="Su P."/>
            <person name="Kiefer A.F."/>
            <person name="Nichols A."/>
            <person name="Cepeda A.J."/>
            <person name="Yan W."/>
            <person name="Fan B."/>
            <person name="Jiang Y."/>
            <person name="Adhikari A."/>
            <person name="Zheng C.-J."/>
            <person name="Schuster L."/>
            <person name="Cowan T.M."/>
            <person name="Smanski M.J."/>
            <person name="Chevrette M.G."/>
            <person name="De Carvalho L.P.S."/>
            <person name="Shen B."/>
        </authorList>
    </citation>
    <scope>NUCLEOTIDE SEQUENCE [LARGE SCALE GENOMIC DNA]</scope>
    <source>
        <strain evidence="1 2">NPDC038104</strain>
    </source>
</reference>
<dbReference type="Pfam" id="PF06224">
    <property type="entry name" value="AlkZ-like"/>
    <property type="match status" value="1"/>
</dbReference>
<dbReference type="PANTHER" id="PTHR38479">
    <property type="entry name" value="LMO0824 PROTEIN"/>
    <property type="match status" value="1"/>
</dbReference>
<dbReference type="PANTHER" id="PTHR38479:SF2">
    <property type="entry name" value="WINGED HELIX DNA-BINDING DOMAIN-CONTAINING PROTEIN"/>
    <property type="match status" value="1"/>
</dbReference>
<dbReference type="InterPro" id="IPR009351">
    <property type="entry name" value="AlkZ-like"/>
</dbReference>
<dbReference type="GO" id="GO:0003677">
    <property type="term" value="F:DNA binding"/>
    <property type="evidence" value="ECO:0007669"/>
    <property type="project" value="UniProtKB-KW"/>
</dbReference>
<sequence>MKERLTRRRLNRATLLRQSLDERAELSVETMVERLAGLHARTSDPPYIGLWNRVDGFRKEDLTTLLDLRAVVRASLHRGARYLVTAEDYLWLRPTLEPMLRGRRERLLGRRTAGVDCGQLAAAARGLLAGRVTPRPELGRALADRWPGRDPLALARSARLLLPVLHPPPSGLWGRRGPAAFVLAEEWLGRSLARRPDPARLVTRHLAAFGPATVEDVQAWSGTSGLREVVEELRPRLREFRGEDGEELLDVPDAPLPPEDLPVPARFLAARDDAVLAHAGGTRLTGAERPRHPPGEPAFLVDGFVRGGWSLAREPGGRAVLTVRLSAPLTRRQREQAAGEGAALLRFAAEDADRHDIRFIAAG</sequence>
<keyword evidence="1" id="KW-0238">DNA-binding</keyword>
<proteinExistence type="predicted"/>
<organism evidence="1 2">
    <name type="scientific">Streptomyces fragilis</name>
    <dbReference type="NCBI Taxonomy" id="67301"/>
    <lineage>
        <taxon>Bacteria</taxon>
        <taxon>Bacillati</taxon>
        <taxon>Actinomycetota</taxon>
        <taxon>Actinomycetes</taxon>
        <taxon>Kitasatosporales</taxon>
        <taxon>Streptomycetaceae</taxon>
        <taxon>Streptomyces</taxon>
    </lineage>
</organism>
<protein>
    <submittedName>
        <fullName evidence="1">Winged helix DNA-binding domain-containing protein</fullName>
    </submittedName>
</protein>